<evidence type="ECO:0000313" key="1">
    <source>
        <dbReference type="EMBL" id="KRZ15179.1"/>
    </source>
</evidence>
<gene>
    <name evidence="1" type="ORF">T11_8496</name>
</gene>
<dbReference type="AlphaFoldDB" id="A0A0V1HWL6"/>
<name>A0A0V1HWL6_9BILA</name>
<sequence length="118" mass="13265">MSESRLLKSEQSGISRLQLTIIPTSKLEQREIRICLCLLSLSEQPTLVCRYAVELQVQCKAVSAYDVPHHNSVYGKKALRTGDWSTAAPVLRFQTLDPDWSIKNGQTCLDMSRLPLSC</sequence>
<organism evidence="1 2">
    <name type="scientific">Trichinella zimbabwensis</name>
    <dbReference type="NCBI Taxonomy" id="268475"/>
    <lineage>
        <taxon>Eukaryota</taxon>
        <taxon>Metazoa</taxon>
        <taxon>Ecdysozoa</taxon>
        <taxon>Nematoda</taxon>
        <taxon>Enoplea</taxon>
        <taxon>Dorylaimia</taxon>
        <taxon>Trichinellida</taxon>
        <taxon>Trichinellidae</taxon>
        <taxon>Trichinella</taxon>
    </lineage>
</organism>
<evidence type="ECO:0000313" key="2">
    <source>
        <dbReference type="Proteomes" id="UP000055024"/>
    </source>
</evidence>
<comment type="caution">
    <text evidence="1">The sequence shown here is derived from an EMBL/GenBank/DDBJ whole genome shotgun (WGS) entry which is preliminary data.</text>
</comment>
<dbReference type="OrthoDB" id="5922014at2759"/>
<protein>
    <submittedName>
        <fullName evidence="1">Uncharacterized protein</fullName>
    </submittedName>
</protein>
<dbReference type="EMBL" id="JYDP01000019">
    <property type="protein sequence ID" value="KRZ15179.1"/>
    <property type="molecule type" value="Genomic_DNA"/>
</dbReference>
<keyword evidence="2" id="KW-1185">Reference proteome</keyword>
<reference evidence="1 2" key="1">
    <citation type="submission" date="2015-01" db="EMBL/GenBank/DDBJ databases">
        <title>Evolution of Trichinella species and genotypes.</title>
        <authorList>
            <person name="Korhonen P.K."/>
            <person name="Edoardo P."/>
            <person name="Giuseppe L.R."/>
            <person name="Gasser R.B."/>
        </authorList>
    </citation>
    <scope>NUCLEOTIDE SEQUENCE [LARGE SCALE GENOMIC DNA]</scope>
    <source>
        <strain evidence="1">ISS1029</strain>
    </source>
</reference>
<dbReference type="Proteomes" id="UP000055024">
    <property type="component" value="Unassembled WGS sequence"/>
</dbReference>
<accession>A0A0V1HWL6</accession>
<proteinExistence type="predicted"/>